<dbReference type="Pfam" id="PF00202">
    <property type="entry name" value="Aminotran_3"/>
    <property type="match status" value="1"/>
</dbReference>
<protein>
    <recommendedName>
        <fullName evidence="3">ornithine aminotransferase</fullName>
        <ecNumber evidence="3">2.6.1.13</ecNumber>
    </recommendedName>
    <alternativeName>
        <fullName evidence="7">Ornithine--oxo-acid aminotransferase</fullName>
    </alternativeName>
</protein>
<proteinExistence type="inferred from homology"/>
<keyword evidence="4 9" id="KW-0032">Aminotransferase</keyword>
<dbReference type="RefSeq" id="WP_380082497.1">
    <property type="nucleotide sequence ID" value="NZ_JBHSWD010000001.1"/>
</dbReference>
<dbReference type="EC" id="2.6.1.13" evidence="3"/>
<keyword evidence="10" id="KW-1185">Reference proteome</keyword>
<dbReference type="EMBL" id="JBHSWD010000001">
    <property type="protein sequence ID" value="MFC6591493.1"/>
    <property type="molecule type" value="Genomic_DNA"/>
</dbReference>
<dbReference type="SUPFAM" id="SSF53383">
    <property type="entry name" value="PLP-dependent transferases"/>
    <property type="match status" value="1"/>
</dbReference>
<dbReference type="InterPro" id="IPR049704">
    <property type="entry name" value="Aminotrans_3_PPA_site"/>
</dbReference>
<gene>
    <name evidence="9" type="primary">rocD</name>
    <name evidence="9" type="ORF">ACFP81_05350</name>
</gene>
<accession>A0ABW1YBB5</accession>
<dbReference type="PANTHER" id="PTHR11986:SF18">
    <property type="entry name" value="ORNITHINE AMINOTRANSFERASE, MITOCHONDRIAL"/>
    <property type="match status" value="1"/>
</dbReference>
<evidence type="ECO:0000256" key="2">
    <source>
        <dbReference type="ARBA" id="ARBA00004998"/>
    </source>
</evidence>
<dbReference type="InterPro" id="IPR005814">
    <property type="entry name" value="Aminotrans_3"/>
</dbReference>
<evidence type="ECO:0000256" key="5">
    <source>
        <dbReference type="ARBA" id="ARBA00022679"/>
    </source>
</evidence>
<keyword evidence="5 9" id="KW-0808">Transferase</keyword>
<name>A0ABW1YBB5_9DEIO</name>
<dbReference type="InterPro" id="IPR015422">
    <property type="entry name" value="PyrdxlP-dep_Trfase_small"/>
</dbReference>
<keyword evidence="6 8" id="KW-0663">Pyridoxal phosphate</keyword>
<reference evidence="10" key="1">
    <citation type="journal article" date="2019" name="Int. J. Syst. Evol. Microbiol.">
        <title>The Global Catalogue of Microorganisms (GCM) 10K type strain sequencing project: providing services to taxonomists for standard genome sequencing and annotation.</title>
        <authorList>
            <consortium name="The Broad Institute Genomics Platform"/>
            <consortium name="The Broad Institute Genome Sequencing Center for Infectious Disease"/>
            <person name="Wu L."/>
            <person name="Ma J."/>
        </authorList>
    </citation>
    <scope>NUCLEOTIDE SEQUENCE [LARGE SCALE GENOMIC DNA]</scope>
    <source>
        <strain evidence="10">CGMCC 1.15772</strain>
    </source>
</reference>
<comment type="pathway">
    <text evidence="2">Amino-acid biosynthesis; L-proline biosynthesis; L-glutamate 5-semialdehyde from L-ornithine: step 1/1.</text>
</comment>
<organism evidence="9 10">
    <name type="scientific">Deinococcus lacus</name>
    <dbReference type="NCBI Taxonomy" id="392561"/>
    <lineage>
        <taxon>Bacteria</taxon>
        <taxon>Thermotogati</taxon>
        <taxon>Deinococcota</taxon>
        <taxon>Deinococci</taxon>
        <taxon>Deinococcales</taxon>
        <taxon>Deinococcaceae</taxon>
        <taxon>Deinococcus</taxon>
    </lineage>
</organism>
<evidence type="ECO:0000313" key="10">
    <source>
        <dbReference type="Proteomes" id="UP001596297"/>
    </source>
</evidence>
<comment type="cofactor">
    <cofactor evidence="1">
        <name>pyridoxal 5'-phosphate</name>
        <dbReference type="ChEBI" id="CHEBI:597326"/>
    </cofactor>
</comment>
<dbReference type="InterPro" id="IPR010164">
    <property type="entry name" value="Orn_aminotrans"/>
</dbReference>
<evidence type="ECO:0000256" key="3">
    <source>
        <dbReference type="ARBA" id="ARBA00012924"/>
    </source>
</evidence>
<dbReference type="PROSITE" id="PS00600">
    <property type="entry name" value="AA_TRANSFER_CLASS_3"/>
    <property type="match status" value="1"/>
</dbReference>
<comment type="similarity">
    <text evidence="8">Belongs to the class-III pyridoxal-phosphate-dependent aminotransferase family.</text>
</comment>
<evidence type="ECO:0000256" key="1">
    <source>
        <dbReference type="ARBA" id="ARBA00001933"/>
    </source>
</evidence>
<evidence type="ECO:0000256" key="8">
    <source>
        <dbReference type="RuleBase" id="RU003560"/>
    </source>
</evidence>
<evidence type="ECO:0000256" key="7">
    <source>
        <dbReference type="ARBA" id="ARBA00030587"/>
    </source>
</evidence>
<comment type="caution">
    <text evidence="9">The sequence shown here is derived from an EMBL/GenBank/DDBJ whole genome shotgun (WGS) entry which is preliminary data.</text>
</comment>
<dbReference type="NCBIfam" id="TIGR01885">
    <property type="entry name" value="Orn_aminotrans"/>
    <property type="match status" value="1"/>
</dbReference>
<sequence>MTKELTLSPMTAQPSTQQEYIDLEDRYGAHNYHPLPVVLARGEGAKVWDTDGKEYFDFLSAYSAVNQGHCHPKIVAAMTEQAQTLTLTSRAFYNNRLGPYEKFVCDYFGFEKMLPMNTGAEAVETALKLCRKWAYEEKGLPENSAQIIVCENNFHGRTTTIISFSNDEGARKNFGPYTEGFIRIPYDDLGALEQALEQNPGVAGFLVEPIQGEAGVYVPSEGFLSGAKALCEKYGVLFIADEVQTGVARTGRRLAVDHENVRPDILILGKALSGGVYPVSAVLADDRVMHVIHPGQHGSTFGGNPVAGAVAVAALTVAKEEGLAERAEALGQIFRSEIGEYVENSQIAKLVRGKGLLNAIVINDSEDSDTAWNICLEMAEKGLLAKPTHGNIIRFAPPLVISEEDLRRGIAIIKETLSEFEQSPYPKNEHHEDEPPQA</sequence>
<dbReference type="CDD" id="cd00610">
    <property type="entry name" value="OAT_like"/>
    <property type="match status" value="1"/>
</dbReference>
<dbReference type="Gene3D" id="3.40.640.10">
    <property type="entry name" value="Type I PLP-dependent aspartate aminotransferase-like (Major domain)"/>
    <property type="match status" value="1"/>
</dbReference>
<evidence type="ECO:0000256" key="6">
    <source>
        <dbReference type="ARBA" id="ARBA00022898"/>
    </source>
</evidence>
<dbReference type="GO" id="GO:0004587">
    <property type="term" value="F:ornithine aminotransferase activity"/>
    <property type="evidence" value="ECO:0007669"/>
    <property type="project" value="UniProtKB-EC"/>
</dbReference>
<evidence type="ECO:0000313" key="9">
    <source>
        <dbReference type="EMBL" id="MFC6591493.1"/>
    </source>
</evidence>
<dbReference type="PIRSF" id="PIRSF000521">
    <property type="entry name" value="Transaminase_4ab_Lys_Orn"/>
    <property type="match status" value="1"/>
</dbReference>
<dbReference type="InterPro" id="IPR050103">
    <property type="entry name" value="Class-III_PLP-dep_AT"/>
</dbReference>
<dbReference type="Proteomes" id="UP001596297">
    <property type="component" value="Unassembled WGS sequence"/>
</dbReference>
<dbReference type="PANTHER" id="PTHR11986">
    <property type="entry name" value="AMINOTRANSFERASE CLASS III"/>
    <property type="match status" value="1"/>
</dbReference>
<evidence type="ECO:0000256" key="4">
    <source>
        <dbReference type="ARBA" id="ARBA00022576"/>
    </source>
</evidence>
<dbReference type="InterPro" id="IPR015424">
    <property type="entry name" value="PyrdxlP-dep_Trfase"/>
</dbReference>
<dbReference type="Gene3D" id="3.90.1150.10">
    <property type="entry name" value="Aspartate Aminotransferase, domain 1"/>
    <property type="match status" value="1"/>
</dbReference>
<dbReference type="InterPro" id="IPR015421">
    <property type="entry name" value="PyrdxlP-dep_Trfase_major"/>
</dbReference>